<protein>
    <submittedName>
        <fullName evidence="3">TIR domain-containing protein</fullName>
    </submittedName>
</protein>
<name>A0A6S6UAD0_9GAMM</name>
<feature type="transmembrane region" description="Helical" evidence="1">
    <location>
        <begin position="232"/>
        <end position="255"/>
    </location>
</feature>
<sequence>MNSKTSGKIFINYRRGDTRGEAGRLMDSLTAYLGEGRVFRDIEGIEGGADFEQVLHDSVGSADALIILIGPQWLTITDDDGQRRLDDPDDWVAKEISSALDKGLPIFPVLVENAQMPHADELPDALKPLVRFNAISISDYRWSFDVTRLAKIIAFDLPGSVAEQQLNLIRNVVNLSLLISMLLTTALVVWNARSQLPLLELWQSGLSFVPIVGSSVLLLVFARLLDKSKRIYFYLSGLTGLIGSLLFYVLVFFAPESDEPLVLYFGSTALSGLMFVFMNYSGFKVR</sequence>
<keyword evidence="1" id="KW-0812">Transmembrane</keyword>
<reference evidence="3" key="1">
    <citation type="submission" date="2020-01" db="EMBL/GenBank/DDBJ databases">
        <authorList>
            <person name="Meier V. D."/>
            <person name="Meier V D."/>
        </authorList>
    </citation>
    <scope>NUCLEOTIDE SEQUENCE</scope>
    <source>
        <strain evidence="3">HLG_WM_MAG_09</strain>
    </source>
</reference>
<feature type="transmembrane region" description="Helical" evidence="1">
    <location>
        <begin position="172"/>
        <end position="192"/>
    </location>
</feature>
<dbReference type="GO" id="GO:0007165">
    <property type="term" value="P:signal transduction"/>
    <property type="evidence" value="ECO:0007669"/>
    <property type="project" value="InterPro"/>
</dbReference>
<dbReference type="SUPFAM" id="SSF52200">
    <property type="entry name" value="Toll/Interleukin receptor TIR domain"/>
    <property type="match status" value="1"/>
</dbReference>
<dbReference type="Gene3D" id="3.40.50.10140">
    <property type="entry name" value="Toll/interleukin-1 receptor homology (TIR) domain"/>
    <property type="match status" value="1"/>
</dbReference>
<evidence type="ECO:0000313" key="3">
    <source>
        <dbReference type="EMBL" id="CAA6824596.1"/>
    </source>
</evidence>
<keyword evidence="1" id="KW-0472">Membrane</keyword>
<feature type="domain" description="TIR" evidence="2">
    <location>
        <begin position="9"/>
        <end position="123"/>
    </location>
</feature>
<proteinExistence type="predicted"/>
<dbReference type="InterPro" id="IPR035897">
    <property type="entry name" value="Toll_tir_struct_dom_sf"/>
</dbReference>
<accession>A0A6S6UAD0</accession>
<dbReference type="AlphaFoldDB" id="A0A6S6UAD0"/>
<feature type="transmembrane region" description="Helical" evidence="1">
    <location>
        <begin position="261"/>
        <end position="280"/>
    </location>
</feature>
<dbReference type="EMBL" id="CACVAT010000393">
    <property type="protein sequence ID" value="CAA6824596.1"/>
    <property type="molecule type" value="Genomic_DNA"/>
</dbReference>
<evidence type="ECO:0000259" key="2">
    <source>
        <dbReference type="Pfam" id="PF13676"/>
    </source>
</evidence>
<dbReference type="Pfam" id="PF13676">
    <property type="entry name" value="TIR_2"/>
    <property type="match status" value="1"/>
</dbReference>
<organism evidence="3">
    <name type="scientific">uncultured Thiotrichaceae bacterium</name>
    <dbReference type="NCBI Taxonomy" id="298394"/>
    <lineage>
        <taxon>Bacteria</taxon>
        <taxon>Pseudomonadati</taxon>
        <taxon>Pseudomonadota</taxon>
        <taxon>Gammaproteobacteria</taxon>
        <taxon>Thiotrichales</taxon>
        <taxon>Thiotrichaceae</taxon>
        <taxon>environmental samples</taxon>
    </lineage>
</organism>
<dbReference type="InterPro" id="IPR000157">
    <property type="entry name" value="TIR_dom"/>
</dbReference>
<gene>
    <name evidence="3" type="ORF">HELGO_WM17386</name>
</gene>
<evidence type="ECO:0000256" key="1">
    <source>
        <dbReference type="SAM" id="Phobius"/>
    </source>
</evidence>
<keyword evidence="1" id="KW-1133">Transmembrane helix</keyword>
<feature type="transmembrane region" description="Helical" evidence="1">
    <location>
        <begin position="204"/>
        <end position="225"/>
    </location>
</feature>